<keyword evidence="1" id="KW-0808">Transferase</keyword>
<evidence type="ECO:0000313" key="2">
    <source>
        <dbReference type="EMBL" id="GMG56253.1"/>
    </source>
</evidence>
<dbReference type="GO" id="GO:0000209">
    <property type="term" value="P:protein polyubiquitination"/>
    <property type="evidence" value="ECO:0007669"/>
    <property type="project" value="TreeGrafter"/>
</dbReference>
<dbReference type="EMBL" id="BSXU01007131">
    <property type="protein sequence ID" value="GMG56253.1"/>
    <property type="molecule type" value="Genomic_DNA"/>
</dbReference>
<gene>
    <name evidence="2" type="ORF">Amon01_000832000</name>
</gene>
<organism evidence="2 3">
    <name type="scientific">Ambrosiozyma monospora</name>
    <name type="common">Yeast</name>
    <name type="synonym">Endomycopsis monosporus</name>
    <dbReference type="NCBI Taxonomy" id="43982"/>
    <lineage>
        <taxon>Eukaryota</taxon>
        <taxon>Fungi</taxon>
        <taxon>Dikarya</taxon>
        <taxon>Ascomycota</taxon>
        <taxon>Saccharomycotina</taxon>
        <taxon>Pichiomycetes</taxon>
        <taxon>Pichiales</taxon>
        <taxon>Pichiaceae</taxon>
        <taxon>Ambrosiozyma</taxon>
    </lineage>
</organism>
<dbReference type="GO" id="GO:0061630">
    <property type="term" value="F:ubiquitin protein ligase activity"/>
    <property type="evidence" value="ECO:0007669"/>
    <property type="project" value="InterPro"/>
</dbReference>
<evidence type="ECO:0000256" key="1">
    <source>
        <dbReference type="ARBA" id="ARBA00022679"/>
    </source>
</evidence>
<dbReference type="Gene3D" id="3.90.1750.10">
    <property type="entry name" value="Hect, E3 ligase catalytic domains"/>
    <property type="match status" value="1"/>
</dbReference>
<dbReference type="PANTHER" id="PTHR45670">
    <property type="entry name" value="E3 UBIQUITIN-PROTEIN LIGASE TRIP12"/>
    <property type="match status" value="1"/>
</dbReference>
<dbReference type="PANTHER" id="PTHR45670:SF1">
    <property type="entry name" value="E3 UBIQUITIN-PROTEIN LIGASE HECTD1"/>
    <property type="match status" value="1"/>
</dbReference>
<dbReference type="SUPFAM" id="SSF56204">
    <property type="entry name" value="Hect, E3 ligase catalytic domain"/>
    <property type="match status" value="1"/>
</dbReference>
<accession>A0A9W7DJH6</accession>
<sequence length="540" mass="60687">MDSDGTFDLRLIPLLRLLSELCSKIDDDYTTLKASGSTTRSKHLKALDEMRVLLENSTAVNYSRDQWVKVWEKLVHSLGFNGSDREGDNDMISSFELVSSGILDSLLSVFDPKTTGEGSDCWFAFQTVFCSTMSPFGAGERLPLTLLVKKLEEALDRSETFEILSSELTNYSFASQSKASSMAKQLRIKLISDDDSIAEPNRQLMLMAHAIATFKSINGFLKTRMEDVKGLMRVLAGSRDATPQDDFYLEFSINGEVVPHDTTIYGAVYKSLLAQSKKQSLSARRVWSEAPHIIKFKKVAGTPPAPEEELYRTETNDDCLESLGDEGTVHILQLLKLLHDINFSTTNSGASDVLFLNYKITAKLNRQLEEPLIVASGTLPDWCVTITRLFPFLFPIDTRVFFLKSTSFGYSRLIDLWQTRSAQASQDEGNSSSSNNSHLGRPVRHKLRISRKKLLQSAIKVMDTYGTSPGLLEIEYFDEAGTGLGPTLEFYANVSKEFSKSRVHMWRDNKKFNYSKNKFESGDDCDTDFAQPYVDNQYGL</sequence>
<proteinExistence type="predicted"/>
<evidence type="ECO:0000313" key="3">
    <source>
        <dbReference type="Proteomes" id="UP001165063"/>
    </source>
</evidence>
<dbReference type="InterPro" id="IPR045322">
    <property type="entry name" value="HECTD1/TRIP12-like"/>
</dbReference>
<dbReference type="AlphaFoldDB" id="A0A9W7DJH6"/>
<protein>
    <submittedName>
        <fullName evidence="2">Unnamed protein product</fullName>
    </submittedName>
</protein>
<keyword evidence="3" id="KW-1185">Reference proteome</keyword>
<name>A0A9W7DJH6_AMBMO</name>
<dbReference type="Proteomes" id="UP001165063">
    <property type="component" value="Unassembled WGS sequence"/>
</dbReference>
<dbReference type="GO" id="GO:0016607">
    <property type="term" value="C:nuclear speck"/>
    <property type="evidence" value="ECO:0007669"/>
    <property type="project" value="TreeGrafter"/>
</dbReference>
<dbReference type="OrthoDB" id="423283at2759"/>
<dbReference type="InterPro" id="IPR035983">
    <property type="entry name" value="Hect_E3_ubiquitin_ligase"/>
</dbReference>
<dbReference type="GO" id="GO:0043161">
    <property type="term" value="P:proteasome-mediated ubiquitin-dependent protein catabolic process"/>
    <property type="evidence" value="ECO:0007669"/>
    <property type="project" value="TreeGrafter"/>
</dbReference>
<comment type="caution">
    <text evidence="2">The sequence shown here is derived from an EMBL/GenBank/DDBJ whole genome shotgun (WGS) entry which is preliminary data.</text>
</comment>
<reference evidence="2" key="1">
    <citation type="submission" date="2023-04" db="EMBL/GenBank/DDBJ databases">
        <title>Ambrosiozyma monospora NBRC 1965.</title>
        <authorList>
            <person name="Ichikawa N."/>
            <person name="Sato H."/>
            <person name="Tonouchi N."/>
        </authorList>
    </citation>
    <scope>NUCLEOTIDE SEQUENCE</scope>
    <source>
        <strain evidence="2">NBRC 1965</strain>
    </source>
</reference>